<dbReference type="OrthoDB" id="5179582at2"/>
<keyword evidence="2" id="KW-0408">Iron</keyword>
<evidence type="ECO:0000256" key="1">
    <source>
        <dbReference type="ARBA" id="ARBA00001974"/>
    </source>
</evidence>
<dbReference type="InterPro" id="IPR008333">
    <property type="entry name" value="Cbr1-like_FAD-bd_dom"/>
</dbReference>
<evidence type="ECO:0000259" key="4">
    <source>
        <dbReference type="PROSITE" id="PS51384"/>
    </source>
</evidence>
<dbReference type="CDD" id="cd06217">
    <property type="entry name" value="FNR_iron_sulfur_binding_3"/>
    <property type="match status" value="1"/>
</dbReference>
<gene>
    <name evidence="5" type="ORF">D1781_14885</name>
</gene>
<comment type="cofactor">
    <cofactor evidence="1">
        <name>FAD</name>
        <dbReference type="ChEBI" id="CHEBI:57692"/>
    </cofactor>
</comment>
<dbReference type="GO" id="GO:0051537">
    <property type="term" value="F:2 iron, 2 sulfur cluster binding"/>
    <property type="evidence" value="ECO:0007669"/>
    <property type="project" value="UniProtKB-KW"/>
</dbReference>
<keyword evidence="3" id="KW-0411">Iron-sulfur</keyword>
<dbReference type="AlphaFoldDB" id="A0A3A1TYL1"/>
<dbReference type="PANTHER" id="PTHR47354">
    <property type="entry name" value="NADH OXIDOREDUCTASE HCR"/>
    <property type="match status" value="1"/>
</dbReference>
<dbReference type="Pfam" id="PF00970">
    <property type="entry name" value="FAD_binding_6"/>
    <property type="match status" value="1"/>
</dbReference>
<dbReference type="EMBL" id="QXTG01000002">
    <property type="protein sequence ID" value="RIX28681.1"/>
    <property type="molecule type" value="Genomic_DNA"/>
</dbReference>
<dbReference type="Gene3D" id="3.40.50.80">
    <property type="entry name" value="Nucleotide-binding domain of ferredoxin-NADP reductase (FNR) module"/>
    <property type="match status" value="1"/>
</dbReference>
<feature type="domain" description="FAD-binding FR-type" evidence="4">
    <location>
        <begin position="5"/>
        <end position="106"/>
    </location>
</feature>
<evidence type="ECO:0000313" key="5">
    <source>
        <dbReference type="EMBL" id="RIX28681.1"/>
    </source>
</evidence>
<dbReference type="SUPFAM" id="SSF63380">
    <property type="entry name" value="Riboflavin synthase domain-like"/>
    <property type="match status" value="1"/>
</dbReference>
<dbReference type="InterPro" id="IPR039261">
    <property type="entry name" value="FNR_nucleotide-bd"/>
</dbReference>
<evidence type="ECO:0000256" key="2">
    <source>
        <dbReference type="ARBA" id="ARBA00022714"/>
    </source>
</evidence>
<evidence type="ECO:0000313" key="6">
    <source>
        <dbReference type="Proteomes" id="UP000265742"/>
    </source>
</evidence>
<dbReference type="PRINTS" id="PR00406">
    <property type="entry name" value="CYTB5RDTASE"/>
</dbReference>
<organism evidence="5 6">
    <name type="scientific">Amnibacterium setariae</name>
    <dbReference type="NCBI Taxonomy" id="2306585"/>
    <lineage>
        <taxon>Bacteria</taxon>
        <taxon>Bacillati</taxon>
        <taxon>Actinomycetota</taxon>
        <taxon>Actinomycetes</taxon>
        <taxon>Micrococcales</taxon>
        <taxon>Microbacteriaceae</taxon>
        <taxon>Amnibacterium</taxon>
    </lineage>
</organism>
<dbReference type="InterPro" id="IPR001709">
    <property type="entry name" value="Flavoprot_Pyr_Nucl_cyt_Rdtase"/>
</dbReference>
<sequence length="243" mass="26168">MPDANAWVTAVVVGETRETATARALRFSASGLRPALAGQHIDIRLTAEDGYTAQRSYSLSSAAGADPIEVTVERFEDGEVSPYLVDGVAVGDAVEVRGPIGGWLVWRPSDDRRPVQLIAGGSGVAPLMSMLRTREAARSTVPFRLLYGVTDPDRVYYRDELDRIAADGVQVDLRYSRRVPEGSPLHAGRLTRDDLAALVVPPAEDPSVFVCGPTGFVEAVSDALLALGHPEERIRTERFGPTS</sequence>
<dbReference type="InterPro" id="IPR001433">
    <property type="entry name" value="OxRdtase_FAD/NAD-bd"/>
</dbReference>
<keyword evidence="2" id="KW-0001">2Fe-2S</keyword>
<dbReference type="PRINTS" id="PR00371">
    <property type="entry name" value="FPNCR"/>
</dbReference>
<protein>
    <submittedName>
        <fullName evidence="5">Oxidoreductase</fullName>
    </submittedName>
</protein>
<accession>A0A3A1TYL1</accession>
<dbReference type="SUPFAM" id="SSF52343">
    <property type="entry name" value="Ferredoxin reductase-like, C-terminal NADP-linked domain"/>
    <property type="match status" value="1"/>
</dbReference>
<evidence type="ECO:0000256" key="3">
    <source>
        <dbReference type="ARBA" id="ARBA00023014"/>
    </source>
</evidence>
<dbReference type="InterPro" id="IPR017927">
    <property type="entry name" value="FAD-bd_FR_type"/>
</dbReference>
<dbReference type="Proteomes" id="UP000265742">
    <property type="component" value="Unassembled WGS sequence"/>
</dbReference>
<proteinExistence type="predicted"/>
<dbReference type="PROSITE" id="PS51384">
    <property type="entry name" value="FAD_FR"/>
    <property type="match status" value="1"/>
</dbReference>
<name>A0A3A1TYL1_9MICO</name>
<reference evidence="6" key="1">
    <citation type="submission" date="2018-09" db="EMBL/GenBank/DDBJ databases">
        <authorList>
            <person name="Kim I."/>
        </authorList>
    </citation>
    <scope>NUCLEOTIDE SEQUENCE [LARGE SCALE GENOMIC DNA]</scope>
    <source>
        <strain evidence="6">DD4a</strain>
    </source>
</reference>
<dbReference type="GO" id="GO:0016491">
    <property type="term" value="F:oxidoreductase activity"/>
    <property type="evidence" value="ECO:0007669"/>
    <property type="project" value="InterPro"/>
</dbReference>
<dbReference type="InterPro" id="IPR017938">
    <property type="entry name" value="Riboflavin_synthase-like_b-brl"/>
</dbReference>
<dbReference type="Gene3D" id="2.40.30.10">
    <property type="entry name" value="Translation factors"/>
    <property type="match status" value="1"/>
</dbReference>
<keyword evidence="6" id="KW-1185">Reference proteome</keyword>
<comment type="caution">
    <text evidence="5">The sequence shown here is derived from an EMBL/GenBank/DDBJ whole genome shotgun (WGS) entry which is preliminary data.</text>
</comment>
<dbReference type="InterPro" id="IPR050415">
    <property type="entry name" value="MRET"/>
</dbReference>
<dbReference type="PANTHER" id="PTHR47354:SF5">
    <property type="entry name" value="PROTEIN RFBI"/>
    <property type="match status" value="1"/>
</dbReference>
<keyword evidence="2" id="KW-0479">Metal-binding</keyword>
<dbReference type="Pfam" id="PF00175">
    <property type="entry name" value="NAD_binding_1"/>
    <property type="match status" value="1"/>
</dbReference>